<protein>
    <recommendedName>
        <fullName evidence="4">Protein-methionine-sulfoxide reductase heme-binding subunit MsrQ</fullName>
    </recommendedName>
    <alternativeName>
        <fullName evidence="4">Flavocytochrome MsrQ</fullName>
    </alternativeName>
</protein>
<evidence type="ECO:0000313" key="6">
    <source>
        <dbReference type="EMBL" id="ASN76818.1"/>
    </source>
</evidence>
<comment type="cofactor">
    <cofactor evidence="4">
        <name>FMN</name>
        <dbReference type="ChEBI" id="CHEBI:58210"/>
    </cofactor>
    <text evidence="4">Binds 1 FMN per subunit.</text>
</comment>
<dbReference type="GO" id="GO:0046872">
    <property type="term" value="F:metal ion binding"/>
    <property type="evidence" value="ECO:0007669"/>
    <property type="project" value="UniProtKB-KW"/>
</dbReference>
<feature type="transmembrane region" description="Helical" evidence="4">
    <location>
        <begin position="533"/>
        <end position="553"/>
    </location>
</feature>
<comment type="caution">
    <text evidence="4">Lacks conserved residue(s) required for the propagation of feature annotation.</text>
</comment>
<keyword evidence="4" id="KW-0288">FMN</keyword>
<feature type="transmembrane region" description="Helical" evidence="4">
    <location>
        <begin position="81"/>
        <end position="100"/>
    </location>
</feature>
<dbReference type="PANTHER" id="PTHR36964">
    <property type="entry name" value="PROTEIN-METHIONINE-SULFOXIDE REDUCTASE HEME-BINDING SUBUNIT MSRQ"/>
    <property type="match status" value="1"/>
</dbReference>
<dbReference type="GO" id="GO:0009055">
    <property type="term" value="F:electron transfer activity"/>
    <property type="evidence" value="ECO:0007669"/>
    <property type="project" value="UniProtKB-UniRule"/>
</dbReference>
<dbReference type="InterPro" id="IPR022837">
    <property type="entry name" value="MsrQ-like"/>
</dbReference>
<organism evidence="6">
    <name type="scientific">Vibrio sp. MV-1</name>
    <dbReference type="NCBI Taxonomy" id="632142"/>
    <lineage>
        <taxon>Bacteria</taxon>
        <taxon>Pseudomonadati</taxon>
        <taxon>Pseudomonadota</taxon>
        <taxon>Gammaproteobacteria</taxon>
        <taxon>Vibrionales</taxon>
        <taxon>Vibrionaceae</taxon>
        <taxon>Vibrio</taxon>
    </lineage>
</organism>
<evidence type="ECO:0000259" key="5">
    <source>
        <dbReference type="PROSITE" id="PS50850"/>
    </source>
</evidence>
<feature type="transmembrane region" description="Helical" evidence="4">
    <location>
        <begin position="148"/>
        <end position="168"/>
    </location>
</feature>
<feature type="transmembrane region" description="Helical" evidence="4">
    <location>
        <begin position="298"/>
        <end position="317"/>
    </location>
</feature>
<keyword evidence="1 4" id="KW-0812">Transmembrane</keyword>
<dbReference type="GO" id="GO:0020037">
    <property type="term" value="F:heme binding"/>
    <property type="evidence" value="ECO:0007669"/>
    <property type="project" value="UniProtKB-UniRule"/>
</dbReference>
<dbReference type="SUPFAM" id="SSF103473">
    <property type="entry name" value="MFS general substrate transporter"/>
    <property type="match status" value="1"/>
</dbReference>
<keyword evidence="4" id="KW-0813">Transport</keyword>
<sequence>MNEYVIEHWRWNALYLLLATSSVIMTLTVGMQPFFLSEIIGLSGREIGSINATIQVAAETIGLVLVVYLGYISDRIHRTQIIYYGFAVAMMGAAMAPFSVQLGAITGMGSLGFYLLSRVLIFLGMGAVWPLLITLAGDYTNFHDRPHIMSKVFFMMTFGGAVIYGILMQIPAHGGAYVVMALPAILAFAGMKTLKGKLKEVAPLLVVRKYPWDRVKAVFSDEPRMQLTFISAFFSRSDMVFIGIFLMLWLFSEADSVGLDRGAAVSQAALLLGVIGVVMLVALPIWGGFIKHFGRVTGIAAGMAFSAAGFLLFGITVDPFSAAILIPAILVGVGQAGCLVAPQVLALDLTPKDLRGTLLGMFYMMGGIGVIFFVQSGGILFDTVGPHAPFVLIGIGNVLVMTYALSLRPTDTGHEVSPQRKRVGFKPVVFVICLMPVMVPLIWFLDNGGVISGSALGGLPLGYWNRYLGDWALNFLIISLSLRPLRELSKAAYLARYNRMVGLYAFFYAVLHVVTYIWLEWDLSWGHMWDDFFRRYFIIFGLFAFVMLTVLAITSTKDFTKHLGGKTWKLLHRSIYAVNVLVIIHFIISAAIADSSLMRALIYTILVAVLLGYRVRQFLQTRSRVSSVKV</sequence>
<keyword evidence="4" id="KW-0479">Metal-binding</keyword>
<feature type="transmembrane region" description="Helical" evidence="4">
    <location>
        <begin position="12"/>
        <end position="35"/>
    </location>
</feature>
<evidence type="ECO:0000256" key="3">
    <source>
        <dbReference type="ARBA" id="ARBA00023136"/>
    </source>
</evidence>
<name>A0A221SKY1_9VIBR</name>
<dbReference type="AlphaFoldDB" id="A0A221SKY1"/>
<comment type="function">
    <text evidence="4">Part of the MsrPQ system that repairs oxidized periplasmic proteins containing methionine sulfoxide residues (Met-O), using respiratory chain electrons. Thus protects these proteins from oxidative-stress damage caused by reactive species of oxygen and chlorine generated by the host defense mechanisms. MsrPQ is essential for the maintenance of envelope integrity under bleach stress, rescuing a wide series of structurally unrelated periplasmic proteins from methionine oxidation. MsrQ provides electrons for reduction to the reductase catalytic subunit MsrP, using the quinone pool of the respiratory chain.</text>
</comment>
<comment type="subcellular location">
    <subcellularLocation>
        <location evidence="4">Cell membrane</location>
        <topology evidence="4">Multi-pass membrane protein</topology>
    </subcellularLocation>
</comment>
<feature type="transmembrane region" description="Helical" evidence="4">
    <location>
        <begin position="112"/>
        <end position="136"/>
    </location>
</feature>
<proteinExistence type="inferred from homology"/>
<evidence type="ECO:0000256" key="4">
    <source>
        <dbReference type="HAMAP-Rule" id="MF_01207"/>
    </source>
</evidence>
<dbReference type="NCBIfam" id="NF040998">
    <property type="entry name" value="MamZ"/>
    <property type="match status" value="1"/>
</dbReference>
<feature type="transmembrane region" description="Helical" evidence="4">
    <location>
        <begin position="233"/>
        <end position="252"/>
    </location>
</feature>
<dbReference type="GO" id="GO:0022857">
    <property type="term" value="F:transmembrane transporter activity"/>
    <property type="evidence" value="ECO:0007669"/>
    <property type="project" value="InterPro"/>
</dbReference>
<dbReference type="PROSITE" id="PS50850">
    <property type="entry name" value="MFS"/>
    <property type="match status" value="1"/>
</dbReference>
<feature type="transmembrane region" description="Helical" evidence="4">
    <location>
        <begin position="574"/>
        <end position="592"/>
    </location>
</feature>
<evidence type="ECO:0000256" key="1">
    <source>
        <dbReference type="ARBA" id="ARBA00022692"/>
    </source>
</evidence>
<dbReference type="GO" id="GO:0030091">
    <property type="term" value="P:protein repair"/>
    <property type="evidence" value="ECO:0007669"/>
    <property type="project" value="UniProtKB-UniRule"/>
</dbReference>
<keyword evidence="4" id="KW-1003">Cell membrane</keyword>
<feature type="transmembrane region" description="Helical" evidence="4">
    <location>
        <begin position="358"/>
        <end position="381"/>
    </location>
</feature>
<dbReference type="InterPro" id="IPR011701">
    <property type="entry name" value="MFS"/>
</dbReference>
<feature type="transmembrane region" description="Helical" evidence="4">
    <location>
        <begin position="47"/>
        <end position="69"/>
    </location>
</feature>
<dbReference type="GO" id="GO:0010181">
    <property type="term" value="F:FMN binding"/>
    <property type="evidence" value="ECO:0007669"/>
    <property type="project" value="UniProtKB-UniRule"/>
</dbReference>
<feature type="domain" description="Major facilitator superfamily (MFS) profile" evidence="5">
    <location>
        <begin position="14"/>
        <end position="412"/>
    </location>
</feature>
<dbReference type="PANTHER" id="PTHR36964:SF1">
    <property type="entry name" value="PROTEIN-METHIONINE-SULFOXIDE REDUCTASE HEME-BINDING SUBUNIT MSRQ"/>
    <property type="match status" value="1"/>
</dbReference>
<feature type="transmembrane region" description="Helical" evidence="4">
    <location>
        <begin position="387"/>
        <end position="406"/>
    </location>
</feature>
<feature type="transmembrane region" description="Helical" evidence="4">
    <location>
        <begin position="503"/>
        <end position="521"/>
    </location>
</feature>
<feature type="transmembrane region" description="Helical" evidence="4">
    <location>
        <begin position="323"/>
        <end position="346"/>
    </location>
</feature>
<keyword evidence="4" id="KW-0349">Heme</keyword>
<keyword evidence="4" id="KW-0285">Flavoprotein</keyword>
<keyword evidence="3 4" id="KW-0472">Membrane</keyword>
<keyword evidence="4" id="KW-0249">Electron transport</keyword>
<dbReference type="HAMAP" id="MF_01207">
    <property type="entry name" value="MsrQ"/>
    <property type="match status" value="1"/>
</dbReference>
<keyword evidence="2 4" id="KW-1133">Transmembrane helix</keyword>
<dbReference type="InterPro" id="IPR020846">
    <property type="entry name" value="MFS_dom"/>
</dbReference>
<dbReference type="Gene3D" id="1.20.1250.20">
    <property type="entry name" value="MFS general substrate transporter like domains"/>
    <property type="match status" value="2"/>
</dbReference>
<dbReference type="GO" id="GO:0005886">
    <property type="term" value="C:plasma membrane"/>
    <property type="evidence" value="ECO:0007669"/>
    <property type="project" value="UniProtKB-SubCell"/>
</dbReference>
<keyword evidence="4" id="KW-0408">Iron</keyword>
<dbReference type="EMBL" id="EU921416">
    <property type="protein sequence ID" value="ASN76818.1"/>
    <property type="molecule type" value="Genomic_DNA"/>
</dbReference>
<comment type="subunit">
    <text evidence="4">Heterodimer of a catalytic subunit (MsrP) and a heme-binding subunit (MsrQ).</text>
</comment>
<feature type="transmembrane region" description="Helical" evidence="4">
    <location>
        <begin position="174"/>
        <end position="191"/>
    </location>
</feature>
<reference evidence="6" key="1">
    <citation type="submission" date="2008-07" db="EMBL/GenBank/DDBJ databases">
        <title>Analysis of genes from marine vibrio MV-1 putatively involved in magnetosome formation.</title>
        <authorList>
            <person name="Trubitsyn D."/>
            <person name="French C."/>
            <person name="Staniland S."/>
            <person name="Ward B."/>
        </authorList>
    </citation>
    <scope>NUCLEOTIDE SEQUENCE</scope>
    <source>
        <strain evidence="6">MV-1</strain>
    </source>
</reference>
<comment type="cofactor">
    <cofactor evidence="4">
        <name>heme b</name>
        <dbReference type="ChEBI" id="CHEBI:60344"/>
    </cofactor>
    <text evidence="4">Binds 1 heme b (iron(II)-protoporphyrin IX) group per subunit.</text>
</comment>
<dbReference type="InterPro" id="IPR036259">
    <property type="entry name" value="MFS_trans_sf"/>
</dbReference>
<accession>A0A221SKY1</accession>
<dbReference type="Pfam" id="PF07690">
    <property type="entry name" value="MFS_1"/>
    <property type="match status" value="1"/>
</dbReference>
<dbReference type="NCBIfam" id="NF040986">
    <property type="entry name" value="MamH"/>
    <property type="match status" value="1"/>
</dbReference>
<gene>
    <name evidence="4" type="primary">msrQ</name>
</gene>
<feature type="transmembrane region" description="Helical" evidence="4">
    <location>
        <begin position="264"/>
        <end position="286"/>
    </location>
</feature>
<comment type="similarity">
    <text evidence="4">Belongs to the MsrQ family.</text>
</comment>
<dbReference type="GO" id="GO:0016679">
    <property type="term" value="F:oxidoreductase activity, acting on diphenols and related substances as donors"/>
    <property type="evidence" value="ECO:0007669"/>
    <property type="project" value="TreeGrafter"/>
</dbReference>
<feature type="transmembrane region" description="Helical" evidence="4">
    <location>
        <begin position="464"/>
        <end position="482"/>
    </location>
</feature>
<evidence type="ECO:0000256" key="2">
    <source>
        <dbReference type="ARBA" id="ARBA00022989"/>
    </source>
</evidence>
<feature type="transmembrane region" description="Helical" evidence="4">
    <location>
        <begin position="427"/>
        <end position="444"/>
    </location>
</feature>
<feature type="transmembrane region" description="Helical" evidence="4">
    <location>
        <begin position="598"/>
        <end position="615"/>
    </location>
</feature>